<sequence length="320" mass="33832">MSDPSFSGNHLLGDIGGTHTRLTLYRDGRHGVIGRYRNREFTDLPAIVRHHLQTLDLPAPQTAVLAVAGPLERDGAVTLTNRGWRLEPTALAAELRLASVDLVNDFTAQALGIPHLESEECLALNSAEAWPHAPRAVLGPGTGLGVSGLLPTPNGWLALSGEGGHVTLPPADARESALLDALRVQWGHISAERVVSGPGLLALYNHLAVEAGAPGLSAPPEVTTRAGHDALADEALGYFFAFLGTIAGNLALTLGARGGVYLCGGILPDLQRPLRASAFHDRFCAKGRYRAYLEAVPIYLVTAPDTAFRGLISLLASRRP</sequence>
<dbReference type="GO" id="GO:0005536">
    <property type="term" value="F:D-glucose binding"/>
    <property type="evidence" value="ECO:0007669"/>
    <property type="project" value="InterPro"/>
</dbReference>
<dbReference type="GO" id="GO:0004340">
    <property type="term" value="F:glucokinase activity"/>
    <property type="evidence" value="ECO:0007669"/>
    <property type="project" value="UniProtKB-UniRule"/>
</dbReference>
<protein>
    <recommendedName>
        <fullName evidence="3">Glucokinase</fullName>
        <ecNumber evidence="3">2.7.1.2</ecNumber>
    </recommendedName>
    <alternativeName>
        <fullName evidence="3">Glucose kinase</fullName>
    </alternativeName>
</protein>
<comment type="catalytic activity">
    <reaction evidence="3">
        <text>D-glucose + ATP = D-glucose 6-phosphate + ADP + H(+)</text>
        <dbReference type="Rhea" id="RHEA:17825"/>
        <dbReference type="ChEBI" id="CHEBI:4167"/>
        <dbReference type="ChEBI" id="CHEBI:15378"/>
        <dbReference type="ChEBI" id="CHEBI:30616"/>
        <dbReference type="ChEBI" id="CHEBI:61548"/>
        <dbReference type="ChEBI" id="CHEBI:456216"/>
        <dbReference type="EC" id="2.7.1.2"/>
    </reaction>
</comment>
<keyword evidence="3" id="KW-0963">Cytoplasm</keyword>
<dbReference type="RefSeq" id="WP_135280553.1">
    <property type="nucleotide sequence ID" value="NZ_SRIO01000001.1"/>
</dbReference>
<evidence type="ECO:0000256" key="2">
    <source>
        <dbReference type="ARBA" id="ARBA00022777"/>
    </source>
</evidence>
<reference evidence="5 6" key="1">
    <citation type="journal article" date="2019" name="ISME J.">
        <title>Candidatus Macondimonas diazotrophica, a novel gammaproteobacterial genus dominating crude-oil-contaminated coastal sediments.</title>
        <authorList>
            <person name="Karthikeyan S."/>
            <person name="Konstantinidis K."/>
        </authorList>
    </citation>
    <scope>NUCLEOTIDE SEQUENCE [LARGE SCALE GENOMIC DNA]</scope>
    <source>
        <strain evidence="5 6">KTK01</strain>
    </source>
</reference>
<comment type="caution">
    <text evidence="5">The sequence shown here is derived from an EMBL/GenBank/DDBJ whole genome shotgun (WGS) entry which is preliminary data.</text>
</comment>
<keyword evidence="3" id="KW-0324">Glycolysis</keyword>
<dbReference type="NCBIfam" id="TIGR00749">
    <property type="entry name" value="glk"/>
    <property type="match status" value="1"/>
</dbReference>
<dbReference type="GO" id="GO:0005829">
    <property type="term" value="C:cytosol"/>
    <property type="evidence" value="ECO:0007669"/>
    <property type="project" value="TreeGrafter"/>
</dbReference>
<dbReference type="HAMAP" id="MF_00524">
    <property type="entry name" value="Glucokinase"/>
    <property type="match status" value="1"/>
</dbReference>
<keyword evidence="2 3" id="KW-0418">Kinase</keyword>
<dbReference type="GO" id="GO:0005524">
    <property type="term" value="F:ATP binding"/>
    <property type="evidence" value="ECO:0007669"/>
    <property type="project" value="UniProtKB-UniRule"/>
</dbReference>
<dbReference type="InterPro" id="IPR050201">
    <property type="entry name" value="Bacterial_glucokinase"/>
</dbReference>
<dbReference type="SUPFAM" id="SSF53067">
    <property type="entry name" value="Actin-like ATPase domain"/>
    <property type="match status" value="1"/>
</dbReference>
<dbReference type="EC" id="2.7.1.2" evidence="3"/>
<accession>A0A4Z0FE55</accession>
<gene>
    <name evidence="3 5" type="primary">glk</name>
    <name evidence="5" type="ORF">E4680_01260</name>
</gene>
<feature type="binding site" evidence="3">
    <location>
        <begin position="13"/>
        <end position="18"/>
    </location>
    <ligand>
        <name>ATP</name>
        <dbReference type="ChEBI" id="CHEBI:30616"/>
    </ligand>
</feature>
<keyword evidence="3" id="KW-0067">ATP-binding</keyword>
<organism evidence="5 6">
    <name type="scientific">Candidatus Macondimonas diazotrophica</name>
    <dbReference type="NCBI Taxonomy" id="2305248"/>
    <lineage>
        <taxon>Bacteria</taxon>
        <taxon>Pseudomonadati</taxon>
        <taxon>Pseudomonadota</taxon>
        <taxon>Gammaproteobacteria</taxon>
        <taxon>Chromatiales</taxon>
        <taxon>Ectothiorhodospiraceae</taxon>
        <taxon>Candidatus Macondimonas</taxon>
    </lineage>
</organism>
<comment type="subcellular location">
    <subcellularLocation>
        <location evidence="3">Cytoplasm</location>
    </subcellularLocation>
</comment>
<dbReference type="Proteomes" id="UP000297890">
    <property type="component" value="Unassembled WGS sequence"/>
</dbReference>
<evidence type="ECO:0000313" key="6">
    <source>
        <dbReference type="Proteomes" id="UP000297890"/>
    </source>
</evidence>
<dbReference type="EMBL" id="SRIO01000001">
    <property type="protein sequence ID" value="TFZ84193.1"/>
    <property type="molecule type" value="Genomic_DNA"/>
</dbReference>
<evidence type="ECO:0000313" key="5">
    <source>
        <dbReference type="EMBL" id="TFZ84193.1"/>
    </source>
</evidence>
<dbReference type="PANTHER" id="PTHR47690">
    <property type="entry name" value="GLUCOKINASE"/>
    <property type="match status" value="1"/>
</dbReference>
<dbReference type="AlphaFoldDB" id="A0A4Z0FE55"/>
<name>A0A4Z0FE55_9GAMM</name>
<dbReference type="PANTHER" id="PTHR47690:SF1">
    <property type="entry name" value="GLUCOKINASE"/>
    <property type="match status" value="1"/>
</dbReference>
<dbReference type="Gene3D" id="3.40.367.20">
    <property type="match status" value="1"/>
</dbReference>
<dbReference type="InterPro" id="IPR003836">
    <property type="entry name" value="Glucokinase"/>
</dbReference>
<keyword evidence="1 3" id="KW-0808">Transferase</keyword>
<keyword evidence="3" id="KW-0547">Nucleotide-binding</keyword>
<dbReference type="Gene3D" id="3.30.420.40">
    <property type="match status" value="1"/>
</dbReference>
<evidence type="ECO:0000256" key="4">
    <source>
        <dbReference type="RuleBase" id="RU004046"/>
    </source>
</evidence>
<evidence type="ECO:0000256" key="1">
    <source>
        <dbReference type="ARBA" id="ARBA00022679"/>
    </source>
</evidence>
<dbReference type="Pfam" id="PF02685">
    <property type="entry name" value="Glucokinase"/>
    <property type="match status" value="1"/>
</dbReference>
<keyword evidence="6" id="KW-1185">Reference proteome</keyword>
<dbReference type="GO" id="GO:0006096">
    <property type="term" value="P:glycolytic process"/>
    <property type="evidence" value="ECO:0007669"/>
    <property type="project" value="UniProtKB-UniRule"/>
</dbReference>
<evidence type="ECO:0000256" key="3">
    <source>
        <dbReference type="HAMAP-Rule" id="MF_00524"/>
    </source>
</evidence>
<comment type="similarity">
    <text evidence="3 4">Belongs to the bacterial glucokinase family.</text>
</comment>
<dbReference type="CDD" id="cd24008">
    <property type="entry name" value="ASKHA_NBD_GLK"/>
    <property type="match status" value="1"/>
</dbReference>
<proteinExistence type="inferred from homology"/>
<dbReference type="InterPro" id="IPR043129">
    <property type="entry name" value="ATPase_NBD"/>
</dbReference>
<dbReference type="OrthoDB" id="9800595at2"/>